<evidence type="ECO:0000313" key="3">
    <source>
        <dbReference type="Proteomes" id="UP001064489"/>
    </source>
</evidence>
<keyword evidence="3" id="KW-1185">Reference proteome</keyword>
<gene>
    <name evidence="2" type="ORF">LWI28_027218</name>
</gene>
<organism evidence="2 3">
    <name type="scientific">Acer negundo</name>
    <name type="common">Box elder</name>
    <dbReference type="NCBI Taxonomy" id="4023"/>
    <lineage>
        <taxon>Eukaryota</taxon>
        <taxon>Viridiplantae</taxon>
        <taxon>Streptophyta</taxon>
        <taxon>Embryophyta</taxon>
        <taxon>Tracheophyta</taxon>
        <taxon>Spermatophyta</taxon>
        <taxon>Magnoliopsida</taxon>
        <taxon>eudicotyledons</taxon>
        <taxon>Gunneridae</taxon>
        <taxon>Pentapetalae</taxon>
        <taxon>rosids</taxon>
        <taxon>malvids</taxon>
        <taxon>Sapindales</taxon>
        <taxon>Sapindaceae</taxon>
        <taxon>Hippocastanoideae</taxon>
        <taxon>Acereae</taxon>
        <taxon>Acer</taxon>
    </lineage>
</organism>
<feature type="region of interest" description="Disordered" evidence="1">
    <location>
        <begin position="69"/>
        <end position="113"/>
    </location>
</feature>
<evidence type="ECO:0000256" key="1">
    <source>
        <dbReference type="SAM" id="MobiDB-lite"/>
    </source>
</evidence>
<sequence length="195" mass="21785">MTRSKKLSKLSDQGTMADPDVEEHRGLLCSFFFLVYYEEPICKELANATKNQKKNKKIALEGSMMSVKVRTPSKRISKSSESEVSTSPYHVKANNSSSKLVTPKQDVKKKKRKRSPSTCLAYLAFSSHEGFIASVVNSLLGEEDDEVKTANPELEDVAGNVSLDDNRDNASEKITKGFQRMSLALRRLVETVTFE</sequence>
<dbReference type="AlphaFoldDB" id="A0AAD5IN88"/>
<dbReference type="EMBL" id="JAJSOW010000104">
    <property type="protein sequence ID" value="KAI9170395.1"/>
    <property type="molecule type" value="Genomic_DNA"/>
</dbReference>
<accession>A0AAD5IN88</accession>
<evidence type="ECO:0000313" key="2">
    <source>
        <dbReference type="EMBL" id="KAI9170395.1"/>
    </source>
</evidence>
<protein>
    <submittedName>
        <fullName evidence="2">Uncharacterized protein</fullName>
    </submittedName>
</protein>
<name>A0AAD5IN88_ACENE</name>
<proteinExistence type="predicted"/>
<reference evidence="2" key="1">
    <citation type="journal article" date="2022" name="Plant J.">
        <title>Strategies of tolerance reflected in two North American maple genomes.</title>
        <authorList>
            <person name="McEvoy S.L."/>
            <person name="Sezen U.U."/>
            <person name="Trouern-Trend A."/>
            <person name="McMahon S.M."/>
            <person name="Schaberg P.G."/>
            <person name="Yang J."/>
            <person name="Wegrzyn J.L."/>
            <person name="Swenson N.G."/>
        </authorList>
    </citation>
    <scope>NUCLEOTIDE SEQUENCE</scope>
    <source>
        <strain evidence="2">91603</strain>
    </source>
</reference>
<dbReference type="Proteomes" id="UP001064489">
    <property type="component" value="Chromosome 7"/>
</dbReference>
<comment type="caution">
    <text evidence="2">The sequence shown here is derived from an EMBL/GenBank/DDBJ whole genome shotgun (WGS) entry which is preliminary data.</text>
</comment>
<reference evidence="2" key="2">
    <citation type="submission" date="2023-02" db="EMBL/GenBank/DDBJ databases">
        <authorList>
            <person name="Swenson N.G."/>
            <person name="Wegrzyn J.L."/>
            <person name="Mcevoy S.L."/>
        </authorList>
    </citation>
    <scope>NUCLEOTIDE SEQUENCE</scope>
    <source>
        <strain evidence="2">91603</strain>
        <tissue evidence="2">Leaf</tissue>
    </source>
</reference>